<keyword evidence="3" id="KW-0808">Transferase</keyword>
<name>A0A316AQC5_9BACT</name>
<feature type="domain" description="Glycosyltransferase subfamily 4-like N-terminal" evidence="2">
    <location>
        <begin position="16"/>
        <end position="202"/>
    </location>
</feature>
<evidence type="ECO:0000313" key="3">
    <source>
        <dbReference type="EMBL" id="PWJ59933.1"/>
    </source>
</evidence>
<gene>
    <name evidence="3" type="ORF">CLV98_101108</name>
</gene>
<dbReference type="InterPro" id="IPR050194">
    <property type="entry name" value="Glycosyltransferase_grp1"/>
</dbReference>
<evidence type="ECO:0000259" key="1">
    <source>
        <dbReference type="Pfam" id="PF00534"/>
    </source>
</evidence>
<dbReference type="PANTHER" id="PTHR45947">
    <property type="entry name" value="SULFOQUINOVOSYL TRANSFERASE SQD2"/>
    <property type="match status" value="1"/>
</dbReference>
<dbReference type="OrthoDB" id="9811902at2"/>
<reference evidence="3 4" key="1">
    <citation type="submission" date="2018-03" db="EMBL/GenBank/DDBJ databases">
        <title>Genomic Encyclopedia of Archaeal and Bacterial Type Strains, Phase II (KMG-II): from individual species to whole genera.</title>
        <authorList>
            <person name="Goeker M."/>
        </authorList>
    </citation>
    <scope>NUCLEOTIDE SEQUENCE [LARGE SCALE GENOMIC DNA]</scope>
    <source>
        <strain evidence="3 4">DSM 100346</strain>
    </source>
</reference>
<sequence>MHVLLVHQYFLDDQQGGGARWNEMARIWVGMGHQVTVLAGDRHYMAHSARRPRAGCWQKSRTNDGVLVWWCRAMRPKPGLLGRLLEYLSFMFTGSWAGLFLARDRYDLVVCTSPPLLVGLVGLLIGRVKRLPMVFEVRDLWPESAMETGVLTNKWMVRWALWLEKVLYQSAHSVVVLTPAFKRILSSEKGVPLHKLICIPNGANFALADLVSEAGEKHRTMLRSELGISERFVIVYLGAHGEANYLEGILEVAHILLQTPVLFLLIGDGARKEALQLEAKKRNLTNILFLNPCPRQKALAYVRASDMGLSILQKVPVFGTIYSNKTFDYLSCRTPVLMAIDGLSRELIEKANAGVYVDAKNPLDIASKIRHCMQEPELLKKWGESGYRYAKLNFDREVLTQLFLDHLKSIIRKENHIKPN</sequence>
<dbReference type="InterPro" id="IPR028098">
    <property type="entry name" value="Glyco_trans_4-like_N"/>
</dbReference>
<organism evidence="3 4">
    <name type="scientific">Dyadobacter jejuensis</name>
    <dbReference type="NCBI Taxonomy" id="1082580"/>
    <lineage>
        <taxon>Bacteria</taxon>
        <taxon>Pseudomonadati</taxon>
        <taxon>Bacteroidota</taxon>
        <taxon>Cytophagia</taxon>
        <taxon>Cytophagales</taxon>
        <taxon>Spirosomataceae</taxon>
        <taxon>Dyadobacter</taxon>
    </lineage>
</organism>
<dbReference type="CDD" id="cd03794">
    <property type="entry name" value="GT4_WbuB-like"/>
    <property type="match status" value="1"/>
</dbReference>
<dbReference type="EMBL" id="QGDT01000001">
    <property type="protein sequence ID" value="PWJ59933.1"/>
    <property type="molecule type" value="Genomic_DNA"/>
</dbReference>
<accession>A0A316AQC5</accession>
<evidence type="ECO:0000259" key="2">
    <source>
        <dbReference type="Pfam" id="PF13579"/>
    </source>
</evidence>
<evidence type="ECO:0000313" key="4">
    <source>
        <dbReference type="Proteomes" id="UP000245880"/>
    </source>
</evidence>
<dbReference type="Gene3D" id="3.40.50.2000">
    <property type="entry name" value="Glycogen Phosphorylase B"/>
    <property type="match status" value="2"/>
</dbReference>
<dbReference type="SUPFAM" id="SSF53756">
    <property type="entry name" value="UDP-Glycosyltransferase/glycogen phosphorylase"/>
    <property type="match status" value="1"/>
</dbReference>
<proteinExistence type="predicted"/>
<comment type="caution">
    <text evidence="3">The sequence shown here is derived from an EMBL/GenBank/DDBJ whole genome shotgun (WGS) entry which is preliminary data.</text>
</comment>
<dbReference type="Pfam" id="PF13579">
    <property type="entry name" value="Glyco_trans_4_4"/>
    <property type="match status" value="1"/>
</dbReference>
<dbReference type="Proteomes" id="UP000245880">
    <property type="component" value="Unassembled WGS sequence"/>
</dbReference>
<feature type="domain" description="Glycosyl transferase family 1" evidence="1">
    <location>
        <begin position="223"/>
        <end position="388"/>
    </location>
</feature>
<dbReference type="RefSeq" id="WP_109671915.1">
    <property type="nucleotide sequence ID" value="NZ_QGDT01000001.1"/>
</dbReference>
<keyword evidence="4" id="KW-1185">Reference proteome</keyword>
<dbReference type="AlphaFoldDB" id="A0A316AQC5"/>
<dbReference type="Pfam" id="PF00534">
    <property type="entry name" value="Glycos_transf_1"/>
    <property type="match status" value="1"/>
</dbReference>
<dbReference type="PANTHER" id="PTHR45947:SF3">
    <property type="entry name" value="SULFOQUINOVOSYL TRANSFERASE SQD2"/>
    <property type="match status" value="1"/>
</dbReference>
<dbReference type="InterPro" id="IPR001296">
    <property type="entry name" value="Glyco_trans_1"/>
</dbReference>
<dbReference type="GO" id="GO:0016758">
    <property type="term" value="F:hexosyltransferase activity"/>
    <property type="evidence" value="ECO:0007669"/>
    <property type="project" value="TreeGrafter"/>
</dbReference>
<protein>
    <submittedName>
        <fullName evidence="3">Glycosyltransferase involved in cell wall biosynthesis</fullName>
    </submittedName>
</protein>